<keyword evidence="2" id="KW-1185">Reference proteome</keyword>
<accession>D5AMM4</accession>
<evidence type="ECO:0000313" key="1">
    <source>
        <dbReference type="EMBL" id="ADE86300.1"/>
    </source>
</evidence>
<reference evidence="1 2" key="2">
    <citation type="journal article" date="2010" name="J. Bacteriol.">
        <title>Complete genome sequence of the photosynthetic purple nonsulfur bacterium Rhodobacter capsulatus SB 1003.</title>
        <authorList>
            <person name="Strnad H."/>
            <person name="Lapidus A."/>
            <person name="Paces J."/>
            <person name="Ulbrich P."/>
            <person name="Vlcek C."/>
            <person name="Paces V."/>
            <person name="Haselkorn R."/>
        </authorList>
    </citation>
    <scope>NUCLEOTIDE SEQUENCE [LARGE SCALE GENOMIC DNA]</scope>
    <source>
        <strain evidence="2">ATCC BAA-309 / NBRC 16581 / SB1003</strain>
    </source>
</reference>
<dbReference type="HOGENOM" id="CLU_2901251_0_0_5"/>
<reference key="1">
    <citation type="submission" date="2008-12" db="EMBL/GenBank/DDBJ databases">
        <title>Complete genome sequence of Rhodobacter capsulatus SB1003.</title>
        <authorList>
            <person name="Strnad H."/>
            <person name="Lapidus A."/>
            <person name="Vlcek C."/>
            <person name="Ulbrich P."/>
            <person name="Paces J."/>
            <person name="Maltsev N."/>
            <person name="Kumar V."/>
            <person name="Kogan Y."/>
            <person name="Milgram A."/>
            <person name="Rebrekov D."/>
            <person name="Mazur M."/>
            <person name="Cox R."/>
            <person name="Kyrpides N."/>
            <person name="Kolar M."/>
            <person name="Sachova J."/>
            <person name="Ridl J."/>
            <person name="Ivanova N."/>
            <person name="Kapatral V."/>
            <person name="Los T."/>
            <person name="Lykidis A."/>
            <person name="Mikhailova N."/>
            <person name="Reznik G."/>
            <person name="Vasieva O."/>
            <person name="Fonstein M."/>
            <person name="Paces V."/>
            <person name="Haselkorn R."/>
        </authorList>
    </citation>
    <scope>NUCLEOTIDE SEQUENCE</scope>
    <source>
        <strain>SB1003</strain>
    </source>
</reference>
<dbReference type="EMBL" id="CP001312">
    <property type="protein sequence ID" value="ADE86300.1"/>
    <property type="molecule type" value="Genomic_DNA"/>
</dbReference>
<organism evidence="1 2">
    <name type="scientific">Rhodobacter capsulatus (strain ATCC BAA-309 / NBRC 16581 / SB1003)</name>
    <dbReference type="NCBI Taxonomy" id="272942"/>
    <lineage>
        <taxon>Bacteria</taxon>
        <taxon>Pseudomonadati</taxon>
        <taxon>Pseudomonadota</taxon>
        <taxon>Alphaproteobacteria</taxon>
        <taxon>Rhodobacterales</taxon>
        <taxon>Rhodobacter group</taxon>
        <taxon>Rhodobacter</taxon>
    </lineage>
</organism>
<protein>
    <submittedName>
        <fullName evidence="1">Uncharacterized protein</fullName>
    </submittedName>
</protein>
<name>D5AMM4_RHOCB</name>
<sequence>MNTQRNSWGAHVLNLRTYRSAKFALPSAPRKFLGREGGRAAIKRNDAAFGHMSPTGAVPPRT</sequence>
<dbReference type="KEGG" id="rcp:RCAP_rcc02570"/>
<dbReference type="Proteomes" id="UP000002361">
    <property type="component" value="Chromosome"/>
</dbReference>
<dbReference type="STRING" id="272942.RCAP_rcc02570"/>
<proteinExistence type="predicted"/>
<dbReference type="AlphaFoldDB" id="D5AMM4"/>
<evidence type="ECO:0000313" key="2">
    <source>
        <dbReference type="Proteomes" id="UP000002361"/>
    </source>
</evidence>
<gene>
    <name evidence="1" type="ordered locus">RCAP_rcc02570</name>
</gene>